<dbReference type="Gene3D" id="3.10.400.10">
    <property type="entry name" value="Sulfate adenylyltransferase"/>
    <property type="match status" value="1"/>
</dbReference>
<dbReference type="STRING" id="247523.B0W48_19650"/>
<dbReference type="InterPro" id="IPR015947">
    <property type="entry name" value="PUA-like_sf"/>
</dbReference>
<dbReference type="EMBL" id="CP019628">
    <property type="protein sequence ID" value="AQQ01794.1"/>
    <property type="molecule type" value="Genomic_DNA"/>
</dbReference>
<proteinExistence type="predicted"/>
<dbReference type="SMART" id="SM01022">
    <property type="entry name" value="ASCH"/>
    <property type="match status" value="1"/>
</dbReference>
<sequence length="168" mass="19128">MQPLNNQTEIALLISDFNKETDQAISSLPAWYFCDNEIDANDCAQLVLQKVKTATTSSLYWFEHNNEALPQVGDLNIFTNWQGKPLGIIETTDVTITPYNEITAAYAALEGEGDKSLAYWNKVHWAYYQRELADTPFQCNKTMPLVCERFKLIFTAAHPLQTRATNEK</sequence>
<dbReference type="InterPro" id="IPR007374">
    <property type="entry name" value="ASCH_domain"/>
</dbReference>
<reference evidence="2 3" key="1">
    <citation type="submission" date="2017-02" db="EMBL/GenBank/DDBJ databases">
        <title>Complete genome sequence of the cold-active Pseudoalteromonas aliena strain EH1 isolated from Arctic seawater.</title>
        <authorList>
            <person name="Kim E."/>
            <person name="Heo E."/>
            <person name="Kim H."/>
            <person name="Kim D."/>
        </authorList>
    </citation>
    <scope>NUCLEOTIDE SEQUENCE [LARGE SCALE GENOMIC DNA]</scope>
    <source>
        <strain evidence="2 3">EH1</strain>
    </source>
</reference>
<dbReference type="CDD" id="cd06553">
    <property type="entry name" value="ASCH_Ef3133_like"/>
    <property type="match status" value="1"/>
</dbReference>
<protein>
    <recommendedName>
        <fullName evidence="1">ASCH domain-containing protein</fullName>
    </recommendedName>
</protein>
<dbReference type="PIRSF" id="PIRSF021320">
    <property type="entry name" value="DUF984"/>
    <property type="match status" value="1"/>
</dbReference>
<evidence type="ECO:0000313" key="3">
    <source>
        <dbReference type="Proteomes" id="UP000188243"/>
    </source>
</evidence>
<dbReference type="Pfam" id="PF04266">
    <property type="entry name" value="ASCH"/>
    <property type="match status" value="1"/>
</dbReference>
<dbReference type="PANTHER" id="PTHR39203:SF1">
    <property type="entry name" value="CYTOPLASMIC PROTEIN"/>
    <property type="match status" value="1"/>
</dbReference>
<dbReference type="PANTHER" id="PTHR39203">
    <property type="entry name" value="CYTOPLASMIC PROTEIN-RELATED"/>
    <property type="match status" value="1"/>
</dbReference>
<name>A0A1Q2H356_9GAMM</name>
<evidence type="ECO:0000313" key="2">
    <source>
        <dbReference type="EMBL" id="AQQ01794.1"/>
    </source>
</evidence>
<accession>A0A1Q2H356</accession>
<dbReference type="InterPro" id="IPR009326">
    <property type="entry name" value="DUF984"/>
</dbReference>
<feature type="domain" description="ASCH" evidence="1">
    <location>
        <begin position="31"/>
        <end position="154"/>
    </location>
</feature>
<dbReference type="KEGG" id="paln:B0W48_19650"/>
<gene>
    <name evidence="2" type="ORF">B0W48_19650</name>
</gene>
<dbReference type="Proteomes" id="UP000188243">
    <property type="component" value="Chromosome"/>
</dbReference>
<organism evidence="2 3">
    <name type="scientific">Pseudoalteromonas aliena</name>
    <dbReference type="NCBI Taxonomy" id="247523"/>
    <lineage>
        <taxon>Bacteria</taxon>
        <taxon>Pseudomonadati</taxon>
        <taxon>Pseudomonadota</taxon>
        <taxon>Gammaproteobacteria</taxon>
        <taxon>Alteromonadales</taxon>
        <taxon>Pseudoalteromonadaceae</taxon>
        <taxon>Pseudoalteromonas</taxon>
    </lineage>
</organism>
<dbReference type="RefSeq" id="WP_167368328.1">
    <property type="nucleotide sequence ID" value="NZ_CANLYY010000002.1"/>
</dbReference>
<evidence type="ECO:0000259" key="1">
    <source>
        <dbReference type="SMART" id="SM01022"/>
    </source>
</evidence>
<dbReference type="SUPFAM" id="SSF88697">
    <property type="entry name" value="PUA domain-like"/>
    <property type="match status" value="1"/>
</dbReference>
<dbReference type="AlphaFoldDB" id="A0A1Q2H356"/>